<evidence type="ECO:0000256" key="6">
    <source>
        <dbReference type="PIRSR" id="PIRSR001220-2"/>
    </source>
</evidence>
<evidence type="ECO:0000256" key="5">
    <source>
        <dbReference type="PIRSR" id="PIRSR001220-1"/>
    </source>
</evidence>
<dbReference type="SMART" id="SM00870">
    <property type="entry name" value="Asparaginase"/>
    <property type="match status" value="1"/>
</dbReference>
<dbReference type="SUPFAM" id="SSF53774">
    <property type="entry name" value="Glutaminase/Asparaginase"/>
    <property type="match status" value="1"/>
</dbReference>
<feature type="binding site" evidence="6">
    <location>
        <begin position="143"/>
        <end position="144"/>
    </location>
    <ligand>
        <name>substrate</name>
    </ligand>
</feature>
<dbReference type="GO" id="GO:0006530">
    <property type="term" value="P:L-asparagine catabolic process"/>
    <property type="evidence" value="ECO:0007669"/>
    <property type="project" value="UniProtKB-ARBA"/>
</dbReference>
<dbReference type="InterPro" id="IPR040919">
    <property type="entry name" value="Asparaginase_C"/>
</dbReference>
<dbReference type="Gene3D" id="3.40.50.1170">
    <property type="entry name" value="L-asparaginase, N-terminal domain"/>
    <property type="match status" value="1"/>
</dbReference>
<dbReference type="InterPro" id="IPR027474">
    <property type="entry name" value="L-asparaginase_N"/>
</dbReference>
<evidence type="ECO:0000313" key="14">
    <source>
        <dbReference type="Proteomes" id="UP001182556"/>
    </source>
</evidence>
<gene>
    <name evidence="13" type="ORF">DB88DRAFT_485857</name>
</gene>
<dbReference type="Gene3D" id="3.40.50.40">
    <property type="match status" value="1"/>
</dbReference>
<dbReference type="InterPro" id="IPR027475">
    <property type="entry name" value="Asparaginase/glutaminase_AS2"/>
</dbReference>
<comment type="catalytic activity">
    <reaction evidence="4">
        <text>L-asparagine + H2O = L-aspartate + NH4(+)</text>
        <dbReference type="Rhea" id="RHEA:21016"/>
        <dbReference type="ChEBI" id="CHEBI:15377"/>
        <dbReference type="ChEBI" id="CHEBI:28938"/>
        <dbReference type="ChEBI" id="CHEBI:29991"/>
        <dbReference type="ChEBI" id="CHEBI:58048"/>
        <dbReference type="EC" id="3.5.1.1"/>
    </reaction>
</comment>
<dbReference type="NCBIfam" id="TIGR00520">
    <property type="entry name" value="asnASE_II"/>
    <property type="match status" value="1"/>
</dbReference>
<feature type="active site" evidence="7">
    <location>
        <position position="61"/>
    </location>
</feature>
<dbReference type="PROSITE" id="PS51732">
    <property type="entry name" value="ASN_GLN_ASE_3"/>
    <property type="match status" value="1"/>
</dbReference>
<feature type="active site" evidence="8">
    <location>
        <position position="143"/>
    </location>
</feature>
<keyword evidence="10" id="KW-0732">Signal</keyword>
<evidence type="ECO:0000259" key="11">
    <source>
        <dbReference type="Pfam" id="PF00710"/>
    </source>
</evidence>
<dbReference type="PANTHER" id="PTHR11707">
    <property type="entry name" value="L-ASPARAGINASE"/>
    <property type="match status" value="1"/>
</dbReference>
<organism evidence="13 14">
    <name type="scientific">Papiliotrema laurentii</name>
    <name type="common">Cryptococcus laurentii</name>
    <dbReference type="NCBI Taxonomy" id="5418"/>
    <lineage>
        <taxon>Eukaryota</taxon>
        <taxon>Fungi</taxon>
        <taxon>Dikarya</taxon>
        <taxon>Basidiomycota</taxon>
        <taxon>Agaricomycotina</taxon>
        <taxon>Tremellomycetes</taxon>
        <taxon>Tremellales</taxon>
        <taxon>Rhynchogastremaceae</taxon>
        <taxon>Papiliotrema</taxon>
    </lineage>
</organism>
<feature type="signal peptide" evidence="10">
    <location>
        <begin position="1"/>
        <end position="18"/>
    </location>
</feature>
<evidence type="ECO:0000256" key="8">
    <source>
        <dbReference type="PROSITE-ProRule" id="PRU10100"/>
    </source>
</evidence>
<sequence length="380" mass="39761">MFQTSALLLLLASLGASASPVDLSARETTKEFVSPPGLNLTYSSPFNSALPNVVIMATGGTIAGAANSATSSGVYSAGSIGVEALIDAVPDLLNISNIYGYQIANVGSPSINSTIQLQIAQAANAILCAPDSTTEGVVVTHGTDTLEETAFFLDLTVNCGKPVVVVGAMRPATAYSADGPANLLQAVTAAASPLSKDRGALITMNDRVGSAWYTQKTHVNYLDTFKAPEPGYIGGFFNNRLFYYNTPATPVFKKTFDVSNITALPRVDIIYGHQEFDARLMEAALELGDVKGLVLASPNGGVGAEAIIARVAEQVPVVRHVRINVGMIAPSAEAPTANNVTISSGLVNNQKSRIQLQLALATGADPRETFEEPLRSILYA</sequence>
<name>A0AAD9FQW9_PAPLA</name>
<proteinExistence type="inferred from homology"/>
<feature type="active site" description="O-isoaspartyl threonine intermediate" evidence="5">
    <location>
        <position position="61"/>
    </location>
</feature>
<evidence type="ECO:0000259" key="12">
    <source>
        <dbReference type="Pfam" id="PF17763"/>
    </source>
</evidence>
<dbReference type="AlphaFoldDB" id="A0AAD9FQW9"/>
<dbReference type="InterPro" id="IPR037152">
    <property type="entry name" value="L-asparaginase_N_sf"/>
</dbReference>
<dbReference type="InterPro" id="IPR027473">
    <property type="entry name" value="L-asparaginase_C"/>
</dbReference>
<feature type="domain" description="Asparaginase/glutaminase C-terminal" evidence="12">
    <location>
        <begin position="266"/>
        <end position="368"/>
    </location>
</feature>
<protein>
    <recommendedName>
        <fullName evidence="2">asparaginase</fullName>
        <ecNumber evidence="2">3.5.1.1</ecNumber>
    </recommendedName>
</protein>
<dbReference type="PIRSF" id="PIRSF001220">
    <property type="entry name" value="L-ASNase_gatD"/>
    <property type="match status" value="1"/>
</dbReference>
<dbReference type="PROSITE" id="PS00144">
    <property type="entry name" value="ASN_GLN_ASE_1"/>
    <property type="match status" value="1"/>
</dbReference>
<evidence type="ECO:0000256" key="9">
    <source>
        <dbReference type="RuleBase" id="RU004456"/>
    </source>
</evidence>
<dbReference type="EMBL" id="JAODAN010000004">
    <property type="protein sequence ID" value="KAK1924542.1"/>
    <property type="molecule type" value="Genomic_DNA"/>
</dbReference>
<keyword evidence="3" id="KW-0378">Hydrolase</keyword>
<dbReference type="PANTHER" id="PTHR11707:SF28">
    <property type="entry name" value="60 KDA LYSOPHOSPHOLIPASE"/>
    <property type="match status" value="1"/>
</dbReference>
<dbReference type="CDD" id="cd08964">
    <property type="entry name" value="L-asparaginase_II"/>
    <property type="match status" value="1"/>
</dbReference>
<evidence type="ECO:0000256" key="10">
    <source>
        <dbReference type="SAM" id="SignalP"/>
    </source>
</evidence>
<dbReference type="EC" id="3.5.1.1" evidence="2"/>
<dbReference type="InterPro" id="IPR020827">
    <property type="entry name" value="Asparaginase/glutaminase_AS1"/>
</dbReference>
<dbReference type="InterPro" id="IPR036152">
    <property type="entry name" value="Asp/glu_Ase-like_sf"/>
</dbReference>
<evidence type="ECO:0000256" key="2">
    <source>
        <dbReference type="ARBA" id="ARBA00012920"/>
    </source>
</evidence>
<comment type="caution">
    <text evidence="13">The sequence shown here is derived from an EMBL/GenBank/DDBJ whole genome shotgun (WGS) entry which is preliminary data.</text>
</comment>
<dbReference type="FunFam" id="3.40.50.1170:FF:000001">
    <property type="entry name" value="L-asparaginase 2"/>
    <property type="match status" value="1"/>
</dbReference>
<dbReference type="PRINTS" id="PR00139">
    <property type="entry name" value="ASNGLNASE"/>
</dbReference>
<dbReference type="InterPro" id="IPR004550">
    <property type="entry name" value="AsnASE_II"/>
</dbReference>
<evidence type="ECO:0000313" key="13">
    <source>
        <dbReference type="EMBL" id="KAK1924542.1"/>
    </source>
</evidence>
<evidence type="ECO:0000256" key="7">
    <source>
        <dbReference type="PROSITE-ProRule" id="PRU10099"/>
    </source>
</evidence>
<dbReference type="PIRSF" id="PIRSF500176">
    <property type="entry name" value="L_ASNase"/>
    <property type="match status" value="1"/>
</dbReference>
<reference evidence="13" key="1">
    <citation type="submission" date="2023-02" db="EMBL/GenBank/DDBJ databases">
        <title>Identification and recombinant expression of a fungal hydrolase from Papiliotrema laurentii that hydrolyzes apple cutin and clears colloidal polyester polyurethane.</title>
        <authorList>
            <consortium name="DOE Joint Genome Institute"/>
            <person name="Roman V.A."/>
            <person name="Bojanowski C."/>
            <person name="Crable B.R."/>
            <person name="Wagner D.N."/>
            <person name="Hung C.S."/>
            <person name="Nadeau L.J."/>
            <person name="Schratz L."/>
            <person name="Haridas S."/>
            <person name="Pangilinan J."/>
            <person name="Lipzen A."/>
            <person name="Na H."/>
            <person name="Yan M."/>
            <person name="Ng V."/>
            <person name="Grigoriev I.V."/>
            <person name="Spatafora J.W."/>
            <person name="Barlow D."/>
            <person name="Biffinger J."/>
            <person name="Kelley-Loughnane N."/>
            <person name="Varaljay V.A."/>
            <person name="Crookes-Goodson W.J."/>
        </authorList>
    </citation>
    <scope>NUCLEOTIDE SEQUENCE</scope>
    <source>
        <strain evidence="13">5307AH</strain>
    </source>
</reference>
<evidence type="ECO:0000256" key="1">
    <source>
        <dbReference type="ARBA" id="ARBA00010518"/>
    </source>
</evidence>
<accession>A0AAD9FQW9</accession>
<comment type="similarity">
    <text evidence="1 9">Belongs to the asparaginase 1 family.</text>
</comment>
<feature type="domain" description="L-asparaginase N-terminal" evidence="11">
    <location>
        <begin position="52"/>
        <end position="247"/>
    </location>
</feature>
<feature type="binding site" evidence="6">
    <location>
        <position position="108"/>
    </location>
    <ligand>
        <name>substrate</name>
    </ligand>
</feature>
<dbReference type="PROSITE" id="PS00917">
    <property type="entry name" value="ASN_GLN_ASE_2"/>
    <property type="match status" value="1"/>
</dbReference>
<dbReference type="Pfam" id="PF17763">
    <property type="entry name" value="Asparaginase_C"/>
    <property type="match status" value="1"/>
</dbReference>
<dbReference type="GO" id="GO:0004067">
    <property type="term" value="F:asparaginase activity"/>
    <property type="evidence" value="ECO:0007669"/>
    <property type="project" value="UniProtKB-UniRule"/>
</dbReference>
<dbReference type="Pfam" id="PF00710">
    <property type="entry name" value="Asparaginase"/>
    <property type="match status" value="1"/>
</dbReference>
<evidence type="ECO:0000256" key="4">
    <source>
        <dbReference type="ARBA" id="ARBA00049366"/>
    </source>
</evidence>
<dbReference type="InterPro" id="IPR006034">
    <property type="entry name" value="Asparaginase/glutaminase-like"/>
</dbReference>
<dbReference type="Proteomes" id="UP001182556">
    <property type="component" value="Unassembled WGS sequence"/>
</dbReference>
<feature type="chain" id="PRO_5041985463" description="asparaginase" evidence="10">
    <location>
        <begin position="19"/>
        <end position="380"/>
    </location>
</feature>
<evidence type="ECO:0000256" key="3">
    <source>
        <dbReference type="ARBA" id="ARBA00022801"/>
    </source>
</evidence>
<keyword evidence="14" id="KW-1185">Reference proteome</keyword>